<dbReference type="InterPro" id="IPR050904">
    <property type="entry name" value="Adhesion/Biosynth-related"/>
</dbReference>
<dbReference type="PROSITE" id="PS50213">
    <property type="entry name" value="FAS1"/>
    <property type="match status" value="2"/>
</dbReference>
<feature type="signal peptide" evidence="1">
    <location>
        <begin position="1"/>
        <end position="25"/>
    </location>
</feature>
<dbReference type="Pfam" id="PF02469">
    <property type="entry name" value="Fasciclin"/>
    <property type="match status" value="2"/>
</dbReference>
<dbReference type="EMBL" id="KN714672">
    <property type="protein sequence ID" value="KUI54286.1"/>
    <property type="molecule type" value="Genomic_DNA"/>
</dbReference>
<keyword evidence="4" id="KW-1185">Reference proteome</keyword>
<feature type="domain" description="FAS1" evidence="2">
    <location>
        <begin position="30"/>
        <end position="175"/>
    </location>
</feature>
<dbReference type="SUPFAM" id="SSF82153">
    <property type="entry name" value="FAS1 domain"/>
    <property type="match status" value="2"/>
</dbReference>
<dbReference type="GO" id="GO:0016236">
    <property type="term" value="P:macroautophagy"/>
    <property type="evidence" value="ECO:0007669"/>
    <property type="project" value="TreeGrafter"/>
</dbReference>
<dbReference type="AlphaFoldDB" id="A0A194URN3"/>
<dbReference type="STRING" id="694573.A0A194URN3"/>
<keyword evidence="1" id="KW-0732">Signal</keyword>
<evidence type="ECO:0000259" key="2">
    <source>
        <dbReference type="PROSITE" id="PS50213"/>
    </source>
</evidence>
<gene>
    <name evidence="3" type="ORF">VP1G_01569</name>
</gene>
<dbReference type="InterPro" id="IPR036378">
    <property type="entry name" value="FAS1_dom_sf"/>
</dbReference>
<dbReference type="Gene3D" id="2.30.180.10">
    <property type="entry name" value="FAS1 domain"/>
    <property type="match status" value="2"/>
</dbReference>
<dbReference type="SMART" id="SM00554">
    <property type="entry name" value="FAS1"/>
    <property type="match status" value="2"/>
</dbReference>
<dbReference type="PANTHER" id="PTHR10900:SF77">
    <property type="entry name" value="FI19380P1"/>
    <property type="match status" value="1"/>
</dbReference>
<dbReference type="InterPro" id="IPR000782">
    <property type="entry name" value="FAS1_domain"/>
</dbReference>
<organism evidence="3 4">
    <name type="scientific">Cytospora mali</name>
    <name type="common">Apple Valsa canker fungus</name>
    <name type="synonym">Valsa mali</name>
    <dbReference type="NCBI Taxonomy" id="578113"/>
    <lineage>
        <taxon>Eukaryota</taxon>
        <taxon>Fungi</taxon>
        <taxon>Dikarya</taxon>
        <taxon>Ascomycota</taxon>
        <taxon>Pezizomycotina</taxon>
        <taxon>Sordariomycetes</taxon>
        <taxon>Sordariomycetidae</taxon>
        <taxon>Diaporthales</taxon>
        <taxon>Cytosporaceae</taxon>
        <taxon>Cytospora</taxon>
    </lineage>
</organism>
<dbReference type="Proteomes" id="UP000078576">
    <property type="component" value="Unassembled WGS sequence"/>
</dbReference>
<protein>
    <recommendedName>
        <fullName evidence="2">FAS1 domain-containing protein</fullName>
    </recommendedName>
</protein>
<dbReference type="PROSITE" id="PS51257">
    <property type="entry name" value="PROKAR_LIPOPROTEIN"/>
    <property type="match status" value="1"/>
</dbReference>
<feature type="chain" id="PRO_5008265784" description="FAS1 domain-containing protein" evidence="1">
    <location>
        <begin position="26"/>
        <end position="416"/>
    </location>
</feature>
<feature type="domain" description="FAS1" evidence="2">
    <location>
        <begin position="172"/>
        <end position="314"/>
    </location>
</feature>
<reference evidence="4" key="1">
    <citation type="submission" date="2014-12" db="EMBL/GenBank/DDBJ databases">
        <title>Genome Sequence of Valsa Canker Pathogens Uncovers a Specific Adaption of Colonization on Woody Bark.</title>
        <authorList>
            <person name="Yin Z."/>
            <person name="Liu H."/>
            <person name="Gao X."/>
            <person name="Li Z."/>
            <person name="Song N."/>
            <person name="Ke X."/>
            <person name="Dai Q."/>
            <person name="Wu Y."/>
            <person name="Sun Y."/>
            <person name="Xu J.-R."/>
            <person name="Kang Z.K."/>
            <person name="Wang L."/>
            <person name="Huang L."/>
        </authorList>
    </citation>
    <scope>NUCLEOTIDE SEQUENCE [LARGE SCALE GENOMIC DNA]</scope>
    <source>
        <strain evidence="4">SXYL134</strain>
    </source>
</reference>
<dbReference type="GO" id="GO:0000329">
    <property type="term" value="C:fungal-type vacuole membrane"/>
    <property type="evidence" value="ECO:0007669"/>
    <property type="project" value="TreeGrafter"/>
</dbReference>
<evidence type="ECO:0000313" key="3">
    <source>
        <dbReference type="EMBL" id="KUI54286.1"/>
    </source>
</evidence>
<sequence length="416" mass="44605">MLRTSPIRTSLGALVSLLSCVSVVAQSGLLNDLDHVLSGREDLSTFRDLLSRYPHVLLDLPSYAGFTIVAPNNDAFEKNRDWDRDDRDMMTDILTYHMLQGTVSIKAIQIGIPVFAPTLLKDSASTNITGGQRVIIHSQGNDEIVFTSGADSRSTVVEGDIQFSDGMLHIVDTMLVPPMRLEPTCRVYYPILRAFLAALYRTGLIDQFANTRDVTIFAPWDTAFQLTSGALSALQPSELKDILTYHIISGQVLYSPDLSNATTWPTLSQARGATGPANVTVTFAGNNRYIDSSQILHADILIANGVVHMMENVLNPDQADVRPNLDRYTQTPVFSLTGATATGTKVPVPFTEALPCTADCSVTPSKTTTTPTTDLTNYFSTNGVAGGGLVPKCTGIAGVIGMGVFGAGMLGVAGVL</sequence>
<evidence type="ECO:0000256" key="1">
    <source>
        <dbReference type="SAM" id="SignalP"/>
    </source>
</evidence>
<evidence type="ECO:0000313" key="4">
    <source>
        <dbReference type="Proteomes" id="UP000078576"/>
    </source>
</evidence>
<proteinExistence type="predicted"/>
<dbReference type="OrthoDB" id="286301at2759"/>
<name>A0A194URN3_CYTMA</name>
<accession>A0A194URN3</accession>
<dbReference type="PANTHER" id="PTHR10900">
    <property type="entry name" value="PERIOSTIN-RELATED"/>
    <property type="match status" value="1"/>
</dbReference>